<feature type="compositionally biased region" description="Basic and acidic residues" evidence="1">
    <location>
        <begin position="67"/>
        <end position="80"/>
    </location>
</feature>
<dbReference type="Pfam" id="PF07816">
    <property type="entry name" value="DUF1645"/>
    <property type="match status" value="1"/>
</dbReference>
<feature type="compositionally biased region" description="Basic and acidic residues" evidence="1">
    <location>
        <begin position="267"/>
        <end position="282"/>
    </location>
</feature>
<feature type="region of interest" description="Disordered" evidence="1">
    <location>
        <begin position="53"/>
        <end position="89"/>
    </location>
</feature>
<dbReference type="AlphaFoldDB" id="A0AAP0WW98"/>
<feature type="region of interest" description="Disordered" evidence="1">
    <location>
        <begin position="254"/>
        <end position="282"/>
    </location>
</feature>
<evidence type="ECO:0000256" key="1">
    <source>
        <dbReference type="SAM" id="MobiDB-lite"/>
    </source>
</evidence>
<dbReference type="PANTHER" id="PTHR33095">
    <property type="entry name" value="OS07G0619500 PROTEIN"/>
    <property type="match status" value="1"/>
</dbReference>
<dbReference type="PANTHER" id="PTHR33095:SF23">
    <property type="entry name" value="DUF1645 FAMILY PROTEIN"/>
    <property type="match status" value="1"/>
</dbReference>
<dbReference type="EMBL" id="JBBPBK010000009">
    <property type="protein sequence ID" value="KAK9278440.1"/>
    <property type="molecule type" value="Genomic_DNA"/>
</dbReference>
<organism evidence="2 3">
    <name type="scientific">Liquidambar formosana</name>
    <name type="common">Formosan gum</name>
    <dbReference type="NCBI Taxonomy" id="63359"/>
    <lineage>
        <taxon>Eukaryota</taxon>
        <taxon>Viridiplantae</taxon>
        <taxon>Streptophyta</taxon>
        <taxon>Embryophyta</taxon>
        <taxon>Tracheophyta</taxon>
        <taxon>Spermatophyta</taxon>
        <taxon>Magnoliopsida</taxon>
        <taxon>eudicotyledons</taxon>
        <taxon>Gunneridae</taxon>
        <taxon>Pentapetalae</taxon>
        <taxon>Saxifragales</taxon>
        <taxon>Altingiaceae</taxon>
        <taxon>Liquidambar</taxon>
    </lineage>
</organism>
<evidence type="ECO:0000313" key="3">
    <source>
        <dbReference type="Proteomes" id="UP001415857"/>
    </source>
</evidence>
<sequence>MQMSPVLSLSPSFTTYSSRRLTDIAARVVEEFRAEAGPNDDYFYCYTDEFPPPQISNPKAAEEEVEEQRLIEDDNHRRQEDGDEDNDDFEFSFVCKDQNASPISADEIFSNGQIKPIFPLFNRDLLLGGDGDNGGVSKPQTARRLPLRKLMTEDRDSPSCSSSEADELEALPSETYCVWRPKAVEPSSPEVCKKSNSTGSSKRWKFRDLLYRSNSDGKDTFVFLTPSASTKSKKKVEKEVSAGEVKAPVKAKANGVAGSEGLAPSAHEAHYVRNRATKDGDRRRSYLPYRQDLVGFFSNVNGLSRNLHPF</sequence>
<gene>
    <name evidence="2" type="ORF">L1049_028005</name>
</gene>
<accession>A0AAP0WW98</accession>
<keyword evidence="3" id="KW-1185">Reference proteome</keyword>
<protein>
    <submittedName>
        <fullName evidence="2">Uncharacterized protein</fullName>
    </submittedName>
</protein>
<evidence type="ECO:0000313" key="2">
    <source>
        <dbReference type="EMBL" id="KAK9278440.1"/>
    </source>
</evidence>
<proteinExistence type="predicted"/>
<dbReference type="InterPro" id="IPR012442">
    <property type="entry name" value="DUF1645_plant"/>
</dbReference>
<name>A0AAP0WW98_LIQFO</name>
<reference evidence="2 3" key="1">
    <citation type="journal article" date="2024" name="Plant J.">
        <title>Genome sequences and population genomics reveal climatic adaptation and genomic divergence between two closely related sweetgum species.</title>
        <authorList>
            <person name="Xu W.Q."/>
            <person name="Ren C.Q."/>
            <person name="Zhang X.Y."/>
            <person name="Comes H.P."/>
            <person name="Liu X.H."/>
            <person name="Li Y.G."/>
            <person name="Kettle C.J."/>
            <person name="Jalonen R."/>
            <person name="Gaisberger H."/>
            <person name="Ma Y.Z."/>
            <person name="Qiu Y.X."/>
        </authorList>
    </citation>
    <scope>NUCLEOTIDE SEQUENCE [LARGE SCALE GENOMIC DNA]</scope>
    <source>
        <strain evidence="2">Hangzhou</strain>
    </source>
</reference>
<dbReference type="Proteomes" id="UP001415857">
    <property type="component" value="Unassembled WGS sequence"/>
</dbReference>
<comment type="caution">
    <text evidence="2">The sequence shown here is derived from an EMBL/GenBank/DDBJ whole genome shotgun (WGS) entry which is preliminary data.</text>
</comment>